<dbReference type="PANTHER" id="PTHR35458">
    <property type="entry name" value="SLR0755 PROTEIN"/>
    <property type="match status" value="1"/>
</dbReference>
<keyword evidence="3" id="KW-1185">Reference proteome</keyword>
<sequence length="251" mass="28736">MDLKPKVALFVDYENLFYSMHNKFQCQPDPMELINIALDYGQITFARAYGDFEKNVYIKGEVPKLRAASFEAVHTRTELVGGKEKSFTDFKILEDLFVFKEENRDVQTVVLATGDGHFSNIVARMKIRDGKKVVVAGVRGSISRELQMAAGKEDVIEISGFEYEVDLVHLKKFISAQEERYRYLTFIRTAHAYVENLNVPVEHRDFYQKKIIGAMNKLIDSGELEQLKIVRNDIPVNIIRSCGSDRLKKSG</sequence>
<dbReference type="InterPro" id="IPR021139">
    <property type="entry name" value="NYN"/>
</dbReference>
<name>A0A2L2XF55_9FIRM</name>
<proteinExistence type="predicted"/>
<comment type="caution">
    <text evidence="2">The sequence shown here is derived from an EMBL/GenBank/DDBJ whole genome shotgun (WGS) entry which is preliminary data.</text>
</comment>
<dbReference type="Proteomes" id="UP000239549">
    <property type="component" value="Unassembled WGS sequence"/>
</dbReference>
<accession>A0A2L2XF55</accession>
<gene>
    <name evidence="2" type="ORF">DCCM_3998</name>
</gene>
<dbReference type="EMBL" id="BFAV01000153">
    <property type="protein sequence ID" value="GBF34878.1"/>
    <property type="molecule type" value="Genomic_DNA"/>
</dbReference>
<dbReference type="OrthoDB" id="1766315at2"/>
<dbReference type="AlphaFoldDB" id="A0A2L2XF55"/>
<dbReference type="PANTHER" id="PTHR35458:SF8">
    <property type="entry name" value="SLR0650 PROTEIN"/>
    <property type="match status" value="1"/>
</dbReference>
<dbReference type="InterPro" id="IPR047140">
    <property type="entry name" value="LabA"/>
</dbReference>
<dbReference type="GO" id="GO:0004540">
    <property type="term" value="F:RNA nuclease activity"/>
    <property type="evidence" value="ECO:0007669"/>
    <property type="project" value="InterPro"/>
</dbReference>
<dbReference type="Pfam" id="PF01936">
    <property type="entry name" value="NYN"/>
    <property type="match status" value="1"/>
</dbReference>
<organism evidence="2 3">
    <name type="scientific">Desulfocucumis palustris</name>
    <dbReference type="NCBI Taxonomy" id="1898651"/>
    <lineage>
        <taxon>Bacteria</taxon>
        <taxon>Bacillati</taxon>
        <taxon>Bacillota</taxon>
        <taxon>Clostridia</taxon>
        <taxon>Eubacteriales</taxon>
        <taxon>Desulfocucumaceae</taxon>
        <taxon>Desulfocucumis</taxon>
    </lineage>
</organism>
<dbReference type="Gene3D" id="3.40.50.1010">
    <property type="entry name" value="5'-nuclease"/>
    <property type="match status" value="1"/>
</dbReference>
<evidence type="ECO:0000313" key="2">
    <source>
        <dbReference type="EMBL" id="GBF34878.1"/>
    </source>
</evidence>
<evidence type="ECO:0000313" key="3">
    <source>
        <dbReference type="Proteomes" id="UP000239549"/>
    </source>
</evidence>
<feature type="domain" description="NYN" evidence="1">
    <location>
        <begin position="6"/>
        <end position="150"/>
    </location>
</feature>
<dbReference type="RefSeq" id="WP_104373040.1">
    <property type="nucleotide sequence ID" value="NZ_BFAV01000153.1"/>
</dbReference>
<evidence type="ECO:0000259" key="1">
    <source>
        <dbReference type="Pfam" id="PF01936"/>
    </source>
</evidence>
<reference evidence="3" key="1">
    <citation type="submission" date="2018-02" db="EMBL/GenBank/DDBJ databases">
        <title>Genome sequence of Desulfocucumis palustris strain NAW-5.</title>
        <authorList>
            <person name="Watanabe M."/>
            <person name="Kojima H."/>
            <person name="Fukui M."/>
        </authorList>
    </citation>
    <scope>NUCLEOTIDE SEQUENCE [LARGE SCALE GENOMIC DNA]</scope>
    <source>
        <strain evidence="3">NAW-5</strain>
    </source>
</reference>
<protein>
    <recommendedName>
        <fullName evidence="1">NYN domain-containing protein</fullName>
    </recommendedName>
</protein>